<comment type="caution">
    <text evidence="1">The sequence shown here is derived from an EMBL/GenBank/DDBJ whole genome shotgun (WGS) entry which is preliminary data.</text>
</comment>
<proteinExistence type="predicted"/>
<sequence>MDDGDTEVDYDALYRLLQASNNKCGLNSYSTTDSQCVCDTGYTWEDYADPKNFDCVQKTCPDGYILVSNECISHTKNCEKSFGVNVSGVKGDNNNSSCSCVDGYEWSADQTKCVEKKVEVLGISNENRMEKIKSFIEEERKMIAKADKALTDRLTGKILLQVEGRGEAWYVNPKDKKRYYLADGSEAYNIMRDLGVGITNENLSKMRSDKDFAKKHSGKIFLQVEDRGQAYYIDFDGDAHYLKDGGAAYTIMRELGLGIANDDIRKVGIAE</sequence>
<reference evidence="1 2" key="1">
    <citation type="journal article" date="2016" name="Nat. Commun.">
        <title>Thousands of microbial genomes shed light on interconnected biogeochemical processes in an aquifer system.</title>
        <authorList>
            <person name="Anantharaman K."/>
            <person name="Brown C.T."/>
            <person name="Hug L.A."/>
            <person name="Sharon I."/>
            <person name="Castelle C.J."/>
            <person name="Probst A.J."/>
            <person name="Thomas B.C."/>
            <person name="Singh A."/>
            <person name="Wilkins M.J."/>
            <person name="Karaoz U."/>
            <person name="Brodie E.L."/>
            <person name="Williams K.H."/>
            <person name="Hubbard S.S."/>
            <person name="Banfield J.F."/>
        </authorList>
    </citation>
    <scope>NUCLEOTIDE SEQUENCE [LARGE SCALE GENOMIC DNA]</scope>
</reference>
<gene>
    <name evidence="1" type="ORF">A2227_07165</name>
</gene>
<evidence type="ECO:0000313" key="1">
    <source>
        <dbReference type="EMBL" id="OGF25101.1"/>
    </source>
</evidence>
<organism evidence="1 2">
    <name type="scientific">Candidatus Falkowbacteria bacterium RIFOXYA2_FULL_47_19</name>
    <dbReference type="NCBI Taxonomy" id="1797994"/>
    <lineage>
        <taxon>Bacteria</taxon>
        <taxon>Candidatus Falkowiibacteriota</taxon>
    </lineage>
</organism>
<protein>
    <submittedName>
        <fullName evidence="1">Uncharacterized protein</fullName>
    </submittedName>
</protein>
<name>A0A1F5SFP0_9BACT</name>
<dbReference type="AlphaFoldDB" id="A0A1F5SFP0"/>
<dbReference type="Proteomes" id="UP000178367">
    <property type="component" value="Unassembled WGS sequence"/>
</dbReference>
<dbReference type="EMBL" id="MFGB01000023">
    <property type="protein sequence ID" value="OGF25101.1"/>
    <property type="molecule type" value="Genomic_DNA"/>
</dbReference>
<dbReference type="SUPFAM" id="SSF57184">
    <property type="entry name" value="Growth factor receptor domain"/>
    <property type="match status" value="1"/>
</dbReference>
<dbReference type="InterPro" id="IPR009030">
    <property type="entry name" value="Growth_fac_rcpt_cys_sf"/>
</dbReference>
<accession>A0A1F5SFP0</accession>
<evidence type="ECO:0000313" key="2">
    <source>
        <dbReference type="Proteomes" id="UP000178367"/>
    </source>
</evidence>